<accession>A0A921GGK0</accession>
<organism evidence="3 4">
    <name type="scientific">Thermophilibacter provencensis</name>
    <dbReference type="NCBI Taxonomy" id="1852386"/>
    <lineage>
        <taxon>Bacteria</taxon>
        <taxon>Bacillati</taxon>
        <taxon>Actinomycetota</taxon>
        <taxon>Coriobacteriia</taxon>
        <taxon>Coriobacteriales</taxon>
        <taxon>Atopobiaceae</taxon>
        <taxon>Thermophilibacter</taxon>
    </lineage>
</organism>
<evidence type="ECO:0000259" key="2">
    <source>
        <dbReference type="Pfam" id="PF13566"/>
    </source>
</evidence>
<dbReference type="EMBL" id="DYWQ01000101">
    <property type="protein sequence ID" value="HJF45509.1"/>
    <property type="molecule type" value="Genomic_DNA"/>
</dbReference>
<dbReference type="RefSeq" id="WP_274959267.1">
    <property type="nucleotide sequence ID" value="NZ_DYWQ01000101.1"/>
</dbReference>
<feature type="domain" description="DUF4130" evidence="2">
    <location>
        <begin position="104"/>
        <end position="276"/>
    </location>
</feature>
<dbReference type="Proteomes" id="UP000697330">
    <property type="component" value="Unassembled WGS sequence"/>
</dbReference>
<sequence length="315" mass="34094">MVGAVAEAARRYGVLLACAPVAEGVVASVGVGYLAHVGEGSLELCRADAVQPRLGQVALGPLDAADGGVVGLSERVLKGFRRKTGRECARRALLACSSDDPSAPEAVHRYLRLGFSRPHELHARATDKRVLAVDDLARHVLSEVEHARQFARFSRRADGSWVAAIEPAADVVPLAAPHFARRMGTERFCLVDPAHRVAAFHEARAARCTVVRLDEGLAQRLAALGEDDLADDERYVRALWKRFYDHVSLPGREVEERGYDLRTKFVPVRLRGRMTELDPRSDNAGAHVPARYAGGGERAASPECPEHAAAHGIAS</sequence>
<comment type="caution">
    <text evidence="3">The sequence shown here is derived from an EMBL/GenBank/DDBJ whole genome shotgun (WGS) entry which is preliminary data.</text>
</comment>
<dbReference type="Pfam" id="PF13566">
    <property type="entry name" value="DUF4130"/>
    <property type="match status" value="1"/>
</dbReference>
<evidence type="ECO:0000313" key="3">
    <source>
        <dbReference type="EMBL" id="HJF45509.1"/>
    </source>
</evidence>
<feature type="region of interest" description="Disordered" evidence="1">
    <location>
        <begin position="292"/>
        <end position="315"/>
    </location>
</feature>
<evidence type="ECO:0000256" key="1">
    <source>
        <dbReference type="SAM" id="MobiDB-lite"/>
    </source>
</evidence>
<protein>
    <submittedName>
        <fullName evidence="3">TIGR03915 family putative DNA repair protein</fullName>
    </submittedName>
</protein>
<name>A0A921GGK0_9ACTN</name>
<dbReference type="InterPro" id="IPR023875">
    <property type="entry name" value="DNA_repair_put"/>
</dbReference>
<dbReference type="InterPro" id="IPR025404">
    <property type="entry name" value="DUF4130"/>
</dbReference>
<gene>
    <name evidence="3" type="ORF">K8U72_06990</name>
</gene>
<dbReference type="NCBIfam" id="TIGR03915">
    <property type="entry name" value="SAM_7_link_chp"/>
    <property type="match status" value="1"/>
</dbReference>
<evidence type="ECO:0000313" key="4">
    <source>
        <dbReference type="Proteomes" id="UP000697330"/>
    </source>
</evidence>
<reference evidence="3" key="1">
    <citation type="journal article" date="2021" name="PeerJ">
        <title>Extensive microbial diversity within the chicken gut microbiome revealed by metagenomics and culture.</title>
        <authorList>
            <person name="Gilroy R."/>
            <person name="Ravi A."/>
            <person name="Getino M."/>
            <person name="Pursley I."/>
            <person name="Horton D.L."/>
            <person name="Alikhan N.F."/>
            <person name="Baker D."/>
            <person name="Gharbi K."/>
            <person name="Hall N."/>
            <person name="Watson M."/>
            <person name="Adriaenssens E.M."/>
            <person name="Foster-Nyarko E."/>
            <person name="Jarju S."/>
            <person name="Secka A."/>
            <person name="Antonio M."/>
            <person name="Oren A."/>
            <person name="Chaudhuri R.R."/>
            <person name="La Ragione R."/>
            <person name="Hildebrand F."/>
            <person name="Pallen M.J."/>
        </authorList>
    </citation>
    <scope>NUCLEOTIDE SEQUENCE</scope>
    <source>
        <strain evidence="3">CHK124-7917</strain>
    </source>
</reference>
<dbReference type="AlphaFoldDB" id="A0A921GGK0"/>
<proteinExistence type="predicted"/>
<reference evidence="3" key="2">
    <citation type="submission" date="2021-09" db="EMBL/GenBank/DDBJ databases">
        <authorList>
            <person name="Gilroy R."/>
        </authorList>
    </citation>
    <scope>NUCLEOTIDE SEQUENCE</scope>
    <source>
        <strain evidence="3">CHK124-7917</strain>
    </source>
</reference>